<sequence>MDPYTTPTLSAGILGGPKVDPLRESRGTDDMPQLINRIEMLERETLRLFRLNQDLSAGQGRSSTPPYWQIFYRFSGSSFVYPGPPKWTVERGIADYKEKMYTLKGNTPIVDPEQYFQRREDLAFAVYKTYSP</sequence>
<feature type="region of interest" description="Disordered" evidence="1">
    <location>
        <begin position="1"/>
        <end position="30"/>
    </location>
</feature>
<dbReference type="Proteomes" id="UP000250140">
    <property type="component" value="Unassembled WGS sequence"/>
</dbReference>
<reference evidence="2 3" key="1">
    <citation type="journal article" date="2016" name="Nat. Commun.">
        <title>Ectomycorrhizal ecology is imprinted in the genome of the dominant symbiotic fungus Cenococcum geophilum.</title>
        <authorList>
            <consortium name="DOE Joint Genome Institute"/>
            <person name="Peter M."/>
            <person name="Kohler A."/>
            <person name="Ohm R.A."/>
            <person name="Kuo A."/>
            <person name="Krutzmann J."/>
            <person name="Morin E."/>
            <person name="Arend M."/>
            <person name="Barry K.W."/>
            <person name="Binder M."/>
            <person name="Choi C."/>
            <person name="Clum A."/>
            <person name="Copeland A."/>
            <person name="Grisel N."/>
            <person name="Haridas S."/>
            <person name="Kipfer T."/>
            <person name="LaButti K."/>
            <person name="Lindquist E."/>
            <person name="Lipzen A."/>
            <person name="Maire R."/>
            <person name="Meier B."/>
            <person name="Mihaltcheva S."/>
            <person name="Molinier V."/>
            <person name="Murat C."/>
            <person name="Poggeler S."/>
            <person name="Quandt C.A."/>
            <person name="Sperisen C."/>
            <person name="Tritt A."/>
            <person name="Tisserant E."/>
            <person name="Crous P.W."/>
            <person name="Henrissat B."/>
            <person name="Nehls U."/>
            <person name="Egli S."/>
            <person name="Spatafora J.W."/>
            <person name="Grigoriev I.V."/>
            <person name="Martin F.M."/>
        </authorList>
    </citation>
    <scope>NUCLEOTIDE SEQUENCE [LARGE SCALE GENOMIC DNA]</scope>
    <source>
        <strain evidence="2 3">CBS 207.34</strain>
    </source>
</reference>
<evidence type="ECO:0000256" key="1">
    <source>
        <dbReference type="SAM" id="MobiDB-lite"/>
    </source>
</evidence>
<gene>
    <name evidence="2" type="ORF">AOQ84DRAFT_375053</name>
</gene>
<organism evidence="2 3">
    <name type="scientific">Glonium stellatum</name>
    <dbReference type="NCBI Taxonomy" id="574774"/>
    <lineage>
        <taxon>Eukaryota</taxon>
        <taxon>Fungi</taxon>
        <taxon>Dikarya</taxon>
        <taxon>Ascomycota</taxon>
        <taxon>Pezizomycotina</taxon>
        <taxon>Dothideomycetes</taxon>
        <taxon>Pleosporomycetidae</taxon>
        <taxon>Gloniales</taxon>
        <taxon>Gloniaceae</taxon>
        <taxon>Glonium</taxon>
    </lineage>
</organism>
<evidence type="ECO:0000313" key="2">
    <source>
        <dbReference type="EMBL" id="OCL10287.1"/>
    </source>
</evidence>
<dbReference type="AlphaFoldDB" id="A0A8E2F4A8"/>
<keyword evidence="3" id="KW-1185">Reference proteome</keyword>
<feature type="compositionally biased region" description="Basic and acidic residues" evidence="1">
    <location>
        <begin position="20"/>
        <end position="29"/>
    </location>
</feature>
<name>A0A8E2F4A8_9PEZI</name>
<proteinExistence type="predicted"/>
<dbReference type="EMBL" id="KV749273">
    <property type="protein sequence ID" value="OCL10287.1"/>
    <property type="molecule type" value="Genomic_DNA"/>
</dbReference>
<protein>
    <submittedName>
        <fullName evidence="2">Uncharacterized protein</fullName>
    </submittedName>
</protein>
<accession>A0A8E2F4A8</accession>
<evidence type="ECO:0000313" key="3">
    <source>
        <dbReference type="Proteomes" id="UP000250140"/>
    </source>
</evidence>